<accession>A0A833PI22</accession>
<evidence type="ECO:0008006" key="10">
    <source>
        <dbReference type="Google" id="ProtNLM"/>
    </source>
</evidence>
<keyword evidence="3 6" id="KW-1133">Transmembrane helix</keyword>
<evidence type="ECO:0000256" key="3">
    <source>
        <dbReference type="ARBA" id="ARBA00022989"/>
    </source>
</evidence>
<dbReference type="AlphaFoldDB" id="A0A833PI22"/>
<reference evidence="9" key="1">
    <citation type="journal article" date="2020" name="MBio">
        <title>Horizontal gene transfer to a defensive symbiont with a reduced genome amongst a multipartite beetle microbiome.</title>
        <authorList>
            <person name="Waterworth S.C."/>
            <person name="Florez L.V."/>
            <person name="Rees E.R."/>
            <person name="Hertweck C."/>
            <person name="Kaltenpoth M."/>
            <person name="Kwan J.C."/>
        </authorList>
    </citation>
    <scope>NUCLEOTIDE SEQUENCE [LARGE SCALE GENOMIC DNA]</scope>
</reference>
<evidence type="ECO:0000256" key="2">
    <source>
        <dbReference type="ARBA" id="ARBA00022692"/>
    </source>
</evidence>
<feature type="region of interest" description="Disordered" evidence="5">
    <location>
        <begin position="352"/>
        <end position="415"/>
    </location>
</feature>
<evidence type="ECO:0000256" key="1">
    <source>
        <dbReference type="ARBA" id="ARBA00004141"/>
    </source>
</evidence>
<feature type="signal peptide" evidence="7">
    <location>
        <begin position="1"/>
        <end position="24"/>
    </location>
</feature>
<evidence type="ECO:0000313" key="9">
    <source>
        <dbReference type="Proteomes" id="UP000490535"/>
    </source>
</evidence>
<name>A0A833PI22_ACIBZ</name>
<feature type="transmembrane region" description="Helical" evidence="6">
    <location>
        <begin position="48"/>
        <end position="69"/>
    </location>
</feature>
<feature type="compositionally biased region" description="Polar residues" evidence="5">
    <location>
        <begin position="401"/>
        <end position="415"/>
    </location>
</feature>
<dbReference type="GO" id="GO:0016020">
    <property type="term" value="C:membrane"/>
    <property type="evidence" value="ECO:0007669"/>
    <property type="project" value="UniProtKB-SubCell"/>
</dbReference>
<dbReference type="InterPro" id="IPR007688">
    <property type="entry name" value="Conjugal_tfr_TrbL/VirB6"/>
</dbReference>
<feature type="transmembrane region" description="Helical" evidence="6">
    <location>
        <begin position="155"/>
        <end position="177"/>
    </location>
</feature>
<gene>
    <name evidence="8" type="ORF">GAK29_00212</name>
</gene>
<dbReference type="EMBL" id="WNDP01000003">
    <property type="protein sequence ID" value="KAF1028116.1"/>
    <property type="molecule type" value="Genomic_DNA"/>
</dbReference>
<evidence type="ECO:0000256" key="7">
    <source>
        <dbReference type="SAM" id="SignalP"/>
    </source>
</evidence>
<feature type="transmembrane region" description="Helical" evidence="6">
    <location>
        <begin position="286"/>
        <end position="309"/>
    </location>
</feature>
<feature type="chain" id="PRO_5032645296" description="P-type conjugative transfer protein TrbL" evidence="7">
    <location>
        <begin position="25"/>
        <end position="415"/>
    </location>
</feature>
<keyword evidence="7" id="KW-0732">Signal</keyword>
<dbReference type="NCBIfam" id="TIGR02783">
    <property type="entry name" value="TrbL_P"/>
    <property type="match status" value="1"/>
</dbReference>
<comment type="caution">
    <text evidence="8">The sequence shown here is derived from an EMBL/GenBank/DDBJ whole genome shotgun (WGS) entry which is preliminary data.</text>
</comment>
<keyword evidence="2 6" id="KW-0812">Transmembrane</keyword>
<comment type="subcellular location">
    <subcellularLocation>
        <location evidence="1">Membrane</location>
        <topology evidence="1">Multi-pass membrane protein</topology>
    </subcellularLocation>
</comment>
<dbReference type="Pfam" id="PF04610">
    <property type="entry name" value="TrbL"/>
    <property type="match status" value="1"/>
</dbReference>
<evidence type="ECO:0000313" key="8">
    <source>
        <dbReference type="EMBL" id="KAF1028116.1"/>
    </source>
</evidence>
<organism evidence="8 9">
    <name type="scientific">Acinetobacter bereziniae</name>
    <name type="common">Acinetobacter genomosp. 10</name>
    <dbReference type="NCBI Taxonomy" id="106648"/>
    <lineage>
        <taxon>Bacteria</taxon>
        <taxon>Pseudomonadati</taxon>
        <taxon>Pseudomonadota</taxon>
        <taxon>Gammaproteobacteria</taxon>
        <taxon>Moraxellales</taxon>
        <taxon>Moraxellaceae</taxon>
        <taxon>Acinetobacter</taxon>
    </lineage>
</organism>
<proteinExistence type="predicted"/>
<sequence length="415" mass="43095">MWKRISCLLCVFAVGLLFSDIANASMATSVDSIIEEYRNASSGWAGTLLSHATTLFWILAFIEFAWAMIGLAFRANDMGDWAATIVNQILFIGFFYWLLVNSTSISLAVVDSFKQAGSEAAGISGISPTDVFQIGVELIKKLLDAVSAWSPIDSLGILIAAIVIMVCFGLITAFSIVALVESYIIIYAGILLMGFGGSRWTKDYAIRTLQYAMSVGAKLYVLILLLGIGAKIMAKWIADLDAENNVDIVLVIGFAITFLALVKILPDLAQGLINGSSYGNGSALTAAAAAVGGAAGAAAGMAVGASMAAKGAGSLASEQLKTAQANGSGPTSAMGKGSFMLGSMAKNLGSSMKEDIGGRLSGSNHGHGTMGGRMGHSMSSQAEKSRESREAKSADDKMDSKTSPGSPGNDDNTIS</sequence>
<keyword evidence="4 6" id="KW-0472">Membrane</keyword>
<protein>
    <recommendedName>
        <fullName evidence="10">P-type conjugative transfer protein TrbL</fullName>
    </recommendedName>
</protein>
<feature type="transmembrane region" description="Helical" evidence="6">
    <location>
        <begin position="213"/>
        <end position="234"/>
    </location>
</feature>
<feature type="transmembrane region" description="Helical" evidence="6">
    <location>
        <begin position="184"/>
        <end position="201"/>
    </location>
</feature>
<evidence type="ECO:0000256" key="5">
    <source>
        <dbReference type="SAM" id="MobiDB-lite"/>
    </source>
</evidence>
<dbReference type="Proteomes" id="UP000490535">
    <property type="component" value="Unassembled WGS sequence"/>
</dbReference>
<evidence type="ECO:0000256" key="4">
    <source>
        <dbReference type="ARBA" id="ARBA00023136"/>
    </source>
</evidence>
<feature type="compositionally biased region" description="Basic and acidic residues" evidence="5">
    <location>
        <begin position="383"/>
        <end position="400"/>
    </location>
</feature>
<feature type="transmembrane region" description="Helical" evidence="6">
    <location>
        <begin position="246"/>
        <end position="266"/>
    </location>
</feature>
<evidence type="ECO:0000256" key="6">
    <source>
        <dbReference type="SAM" id="Phobius"/>
    </source>
</evidence>
<feature type="transmembrane region" description="Helical" evidence="6">
    <location>
        <begin position="81"/>
        <end position="99"/>
    </location>
</feature>
<dbReference type="GO" id="GO:0030255">
    <property type="term" value="P:protein secretion by the type IV secretion system"/>
    <property type="evidence" value="ECO:0007669"/>
    <property type="project" value="InterPro"/>
</dbReference>
<dbReference type="InterPro" id="IPR014150">
    <property type="entry name" value="Conjugal_tfr_TrbL"/>
</dbReference>